<evidence type="ECO:0000256" key="4">
    <source>
        <dbReference type="ARBA" id="ARBA00022729"/>
    </source>
</evidence>
<dbReference type="RefSeq" id="WP_196197960.1">
    <property type="nucleotide sequence ID" value="NZ_JADPRT010000018.1"/>
</dbReference>
<accession>A0A931FGN6</accession>
<name>A0A931FGN6_9ACTN</name>
<proteinExistence type="inferred from homology"/>
<reference evidence="7" key="1">
    <citation type="submission" date="2020-11" db="EMBL/GenBank/DDBJ databases">
        <title>Isolation and identification of active actinomycetes.</title>
        <authorList>
            <person name="Yu B."/>
        </authorList>
    </citation>
    <scope>NUCLEOTIDE SEQUENCE</scope>
    <source>
        <strain evidence="7">NEAU-YB345</strain>
    </source>
</reference>
<dbReference type="GO" id="GO:1904680">
    <property type="term" value="F:peptide transmembrane transporter activity"/>
    <property type="evidence" value="ECO:0007669"/>
    <property type="project" value="TreeGrafter"/>
</dbReference>
<evidence type="ECO:0000256" key="1">
    <source>
        <dbReference type="ARBA" id="ARBA00004196"/>
    </source>
</evidence>
<evidence type="ECO:0000256" key="5">
    <source>
        <dbReference type="SAM" id="SignalP"/>
    </source>
</evidence>
<dbReference type="AlphaFoldDB" id="A0A931FGN6"/>
<feature type="chain" id="PRO_5037414726" description="Solute-binding protein family 5 domain-containing protein" evidence="5">
    <location>
        <begin position="19"/>
        <end position="536"/>
    </location>
</feature>
<evidence type="ECO:0000256" key="2">
    <source>
        <dbReference type="ARBA" id="ARBA00005695"/>
    </source>
</evidence>
<dbReference type="GO" id="GO:0015833">
    <property type="term" value="P:peptide transport"/>
    <property type="evidence" value="ECO:0007669"/>
    <property type="project" value="TreeGrafter"/>
</dbReference>
<sequence>MAAAFACTGLITTTAACASSGPTSPVPGAPPVVIKVGSANAYTTLDPAQAYDIGAWTLYSNVYQGLMSYRPGSDTPQPDAAQSCGYTGHADETYTCVLRPDMTFSNGDPLNAEAVKYSIDRVIAINDPNGPAAILSATIASVETQGNNTVVFHLKSPDATMPAKLTSGVASIIDPKTLPAAKEAAPDYTGVVGSGRYKIDSVTFTGSGAGKSPSEVELSLNPSYKGAAATPRNSGIDLRYYPDQVGTKKALDDGQVDTVIADLNVSDVVSMQQDQQLGTGLQVDSGPGGGIHMIVLNTASGVFAKQPVRRAVAELVDRGAIADNAFSHLVSPAYTIVPSIIADATSSFSTYGQRPLSADKVRQQLKSAGVALPVPFTFAYYSRGDQAIAQEAGLIKQQLEAGGIFKVTLHDYVTHPKLAAAILDNHTFDAYSLTWYSDYLDIDDYIAPLVGPHNAAQNGYTAPAALIADGLAHTNREDAKSDYAQIQQDIARDVPVVPLWQSSQFAATQENVDGVPLTLDSSGIQRWWLIGKSSTS</sequence>
<evidence type="ECO:0000313" key="8">
    <source>
        <dbReference type="Proteomes" id="UP000657385"/>
    </source>
</evidence>
<evidence type="ECO:0000259" key="6">
    <source>
        <dbReference type="Pfam" id="PF00496"/>
    </source>
</evidence>
<dbReference type="GO" id="GO:0043190">
    <property type="term" value="C:ATP-binding cassette (ABC) transporter complex"/>
    <property type="evidence" value="ECO:0007669"/>
    <property type="project" value="InterPro"/>
</dbReference>
<dbReference type="Pfam" id="PF00496">
    <property type="entry name" value="SBP_bac_5"/>
    <property type="match status" value="1"/>
</dbReference>
<dbReference type="Gene3D" id="3.40.190.10">
    <property type="entry name" value="Periplasmic binding protein-like II"/>
    <property type="match status" value="1"/>
</dbReference>
<keyword evidence="4 5" id="KW-0732">Signal</keyword>
<feature type="signal peptide" evidence="5">
    <location>
        <begin position="1"/>
        <end position="18"/>
    </location>
</feature>
<keyword evidence="8" id="KW-1185">Reference proteome</keyword>
<dbReference type="GO" id="GO:0042597">
    <property type="term" value="C:periplasmic space"/>
    <property type="evidence" value="ECO:0007669"/>
    <property type="project" value="UniProtKB-ARBA"/>
</dbReference>
<dbReference type="SUPFAM" id="SSF53850">
    <property type="entry name" value="Periplasmic binding protein-like II"/>
    <property type="match status" value="1"/>
</dbReference>
<comment type="caution">
    <text evidence="7">The sequence shown here is derived from an EMBL/GenBank/DDBJ whole genome shotgun (WGS) entry which is preliminary data.</text>
</comment>
<dbReference type="Proteomes" id="UP000657385">
    <property type="component" value="Unassembled WGS sequence"/>
</dbReference>
<dbReference type="InterPro" id="IPR000914">
    <property type="entry name" value="SBP_5_dom"/>
</dbReference>
<dbReference type="PANTHER" id="PTHR30290:SF10">
    <property type="entry name" value="PERIPLASMIC OLIGOPEPTIDE-BINDING PROTEIN-RELATED"/>
    <property type="match status" value="1"/>
</dbReference>
<keyword evidence="3" id="KW-0813">Transport</keyword>
<evidence type="ECO:0000256" key="3">
    <source>
        <dbReference type="ARBA" id="ARBA00022448"/>
    </source>
</evidence>
<dbReference type="PIRSF" id="PIRSF002741">
    <property type="entry name" value="MppA"/>
    <property type="match status" value="1"/>
</dbReference>
<feature type="domain" description="Solute-binding protein family 5" evidence="6">
    <location>
        <begin position="76"/>
        <end position="455"/>
    </location>
</feature>
<comment type="similarity">
    <text evidence="2">Belongs to the bacterial solute-binding protein 5 family.</text>
</comment>
<dbReference type="EMBL" id="JADPRT010000018">
    <property type="protein sequence ID" value="MBF9072813.1"/>
    <property type="molecule type" value="Genomic_DNA"/>
</dbReference>
<dbReference type="Gene3D" id="3.90.76.10">
    <property type="entry name" value="Dipeptide-binding Protein, Domain 1"/>
    <property type="match status" value="1"/>
</dbReference>
<gene>
    <name evidence="7" type="ORF">I2501_32835</name>
</gene>
<dbReference type="InterPro" id="IPR030678">
    <property type="entry name" value="Peptide/Ni-bd"/>
</dbReference>
<dbReference type="InterPro" id="IPR039424">
    <property type="entry name" value="SBP_5"/>
</dbReference>
<dbReference type="Gene3D" id="3.10.105.10">
    <property type="entry name" value="Dipeptide-binding Protein, Domain 3"/>
    <property type="match status" value="1"/>
</dbReference>
<dbReference type="GO" id="GO:0030313">
    <property type="term" value="C:cell envelope"/>
    <property type="evidence" value="ECO:0007669"/>
    <property type="project" value="UniProtKB-SubCell"/>
</dbReference>
<comment type="subcellular location">
    <subcellularLocation>
        <location evidence="1">Cell envelope</location>
    </subcellularLocation>
</comment>
<organism evidence="7 8">
    <name type="scientific">Streptacidiphilus fuscans</name>
    <dbReference type="NCBI Taxonomy" id="2789292"/>
    <lineage>
        <taxon>Bacteria</taxon>
        <taxon>Bacillati</taxon>
        <taxon>Actinomycetota</taxon>
        <taxon>Actinomycetes</taxon>
        <taxon>Kitasatosporales</taxon>
        <taxon>Streptomycetaceae</taxon>
        <taxon>Streptacidiphilus</taxon>
    </lineage>
</organism>
<protein>
    <recommendedName>
        <fullName evidence="6">Solute-binding protein family 5 domain-containing protein</fullName>
    </recommendedName>
</protein>
<evidence type="ECO:0000313" key="7">
    <source>
        <dbReference type="EMBL" id="MBF9072813.1"/>
    </source>
</evidence>
<dbReference type="PANTHER" id="PTHR30290">
    <property type="entry name" value="PERIPLASMIC BINDING COMPONENT OF ABC TRANSPORTER"/>
    <property type="match status" value="1"/>
</dbReference>